<keyword evidence="6" id="KW-0012">Acyltransferase</keyword>
<keyword evidence="7" id="KW-1185">Reference proteome</keyword>
<comment type="similarity">
    <text evidence="2">Belongs to the acyltransferase 3 family.</text>
</comment>
<feature type="transmembrane region" description="Helical" evidence="3">
    <location>
        <begin position="232"/>
        <end position="252"/>
    </location>
</feature>
<dbReference type="Pfam" id="PF01757">
    <property type="entry name" value="Acyl_transf_3"/>
    <property type="match status" value="1"/>
</dbReference>
<keyword evidence="3" id="KW-1133">Transmembrane helix</keyword>
<reference evidence="6 7" key="1">
    <citation type="submission" date="2019-07" db="EMBL/GenBank/DDBJ databases">
        <title>Salinicoccus cyprini sp. nov., isolated from gastro-intestinal tract of mirror carp, Cyprinus carpio var. specularis, collected from Gobind Sagar Reservoir, Himachal Pradesh, India.</title>
        <authorList>
            <person name="Talwar C."/>
            <person name="Singh A.K."/>
            <person name="Lal R."/>
            <person name="Negi R.K."/>
        </authorList>
    </citation>
    <scope>NUCLEOTIDE SEQUENCE [LARGE SCALE GENOMIC DNA]</scope>
    <source>
        <strain evidence="6 7">CT19</strain>
    </source>
</reference>
<dbReference type="PANTHER" id="PTHR23028:SF53">
    <property type="entry name" value="ACYL_TRANSF_3 DOMAIN-CONTAINING PROTEIN"/>
    <property type="match status" value="1"/>
</dbReference>
<organism evidence="6 7">
    <name type="scientific">Salinicoccus cyprini</name>
    <dbReference type="NCBI Taxonomy" id="2493691"/>
    <lineage>
        <taxon>Bacteria</taxon>
        <taxon>Bacillati</taxon>
        <taxon>Bacillota</taxon>
        <taxon>Bacilli</taxon>
        <taxon>Bacillales</taxon>
        <taxon>Staphylococcaceae</taxon>
        <taxon>Salinicoccus</taxon>
    </lineage>
</organism>
<dbReference type="GO" id="GO:0009103">
    <property type="term" value="P:lipopolysaccharide biosynthetic process"/>
    <property type="evidence" value="ECO:0007669"/>
    <property type="project" value="TreeGrafter"/>
</dbReference>
<feature type="transmembrane region" description="Helical" evidence="3">
    <location>
        <begin position="17"/>
        <end position="33"/>
    </location>
</feature>
<feature type="transmembrane region" description="Helical" evidence="3">
    <location>
        <begin position="207"/>
        <end position="225"/>
    </location>
</feature>
<evidence type="ECO:0000256" key="2">
    <source>
        <dbReference type="ARBA" id="ARBA00007400"/>
    </source>
</evidence>
<keyword evidence="3" id="KW-0812">Transmembrane</keyword>
<feature type="transmembrane region" description="Helical" evidence="3">
    <location>
        <begin position="258"/>
        <end position="276"/>
    </location>
</feature>
<feature type="transmembrane region" description="Helical" evidence="3">
    <location>
        <begin position="39"/>
        <end position="57"/>
    </location>
</feature>
<feature type="transmembrane region" description="Helical" evidence="3">
    <location>
        <begin position="176"/>
        <end position="195"/>
    </location>
</feature>
<dbReference type="PANTHER" id="PTHR23028">
    <property type="entry name" value="ACETYLTRANSFERASE"/>
    <property type="match status" value="1"/>
</dbReference>
<dbReference type="InterPro" id="IPR050879">
    <property type="entry name" value="Acyltransferase_3"/>
</dbReference>
<feature type="transmembrane region" description="Helical" evidence="3">
    <location>
        <begin position="297"/>
        <end position="317"/>
    </location>
</feature>
<evidence type="ECO:0000313" key="6">
    <source>
        <dbReference type="EMBL" id="TVT28890.1"/>
    </source>
</evidence>
<comment type="subcellular location">
    <subcellularLocation>
        <location evidence="1">Membrane</location>
    </subcellularLocation>
</comment>
<evidence type="ECO:0000259" key="4">
    <source>
        <dbReference type="Pfam" id="PF01757"/>
    </source>
</evidence>
<evidence type="ECO:0000313" key="7">
    <source>
        <dbReference type="Proteomes" id="UP000315103"/>
    </source>
</evidence>
<accession>A0A558AXA9</accession>
<gene>
    <name evidence="6" type="ORF">FO441_01005</name>
</gene>
<dbReference type="GO" id="GO:0016747">
    <property type="term" value="F:acyltransferase activity, transferring groups other than amino-acyl groups"/>
    <property type="evidence" value="ECO:0007669"/>
    <property type="project" value="InterPro"/>
</dbReference>
<dbReference type="EMBL" id="VMSJ01000001">
    <property type="protein sequence ID" value="TVT28890.1"/>
    <property type="molecule type" value="Genomic_DNA"/>
</dbReference>
<dbReference type="AlphaFoldDB" id="A0A558AXA9"/>
<dbReference type="Pfam" id="PF19040">
    <property type="entry name" value="SGNH"/>
    <property type="match status" value="1"/>
</dbReference>
<sequence>MHQTIDIERKFRPEIEGLRIIAALLVAIYHIWLGRVSGGVDVFFVISGFLITTSIVSKYNKTGEFKFFPYIINLLKRLLPSVVTVVLTVIILSIFFLPRSIMDKTFQEVFASLFYYQNWQLALSNTDYLDREQMKTPLEHFWAMSIQGQFYIIWFILFTLVFFILKKNSRINGVKLINIFLTILFAASLIYSIYLTEVNQPWAYFDVTTRVWEFSLGGLLAINLSRINIPGVLADIIGWLGLVGLILTGIIFDVSTLFPGYIALWPMLCAVAILVSGNMDTKYGVKSFLGRSWMMKAGGLAFGLYLWHWVLLSFYQYHHEEIPTVWIGTGIILLSFILSWFVTRFIEKPIRSMSISIKPVIIIATGLLINAAVASSLYYYYETTIPSNDENFSFENYPGAYALKENRPVNTNPEEYIPSAAQAQENLADSYEDKVHQPKTKGELEIAEYGVTENYAHTIVLAGSSHSAHWLPALQQFAQEEKIRIINMTQLGSRFSTRHESGPQAEWNKNAINYLRENKDQIDLVVATADLGLADYPKPPEGMVKQLNKIGDDVGLPVLAIRDNQRFGFNIPEYLDQYGYEATKEKMLSVEPMDETMPWKRVEYKSPNVHPVDYTEYFKVDGVYEPIIGKVLIYYDGGHINETYATTMGPVIREDVMKIIES</sequence>
<dbReference type="GO" id="GO:0016020">
    <property type="term" value="C:membrane"/>
    <property type="evidence" value="ECO:0007669"/>
    <property type="project" value="TreeGrafter"/>
</dbReference>
<evidence type="ECO:0000259" key="5">
    <source>
        <dbReference type="Pfam" id="PF19040"/>
    </source>
</evidence>
<dbReference type="Proteomes" id="UP000315103">
    <property type="component" value="Unassembled WGS sequence"/>
</dbReference>
<feature type="domain" description="SGNH" evidence="5">
    <location>
        <begin position="455"/>
        <end position="653"/>
    </location>
</feature>
<evidence type="ECO:0000256" key="3">
    <source>
        <dbReference type="SAM" id="Phobius"/>
    </source>
</evidence>
<dbReference type="RefSeq" id="WP_145284510.1">
    <property type="nucleotide sequence ID" value="NZ_VMSJ01000001.1"/>
</dbReference>
<dbReference type="InterPro" id="IPR002656">
    <property type="entry name" value="Acyl_transf_3_dom"/>
</dbReference>
<comment type="caution">
    <text evidence="6">The sequence shown here is derived from an EMBL/GenBank/DDBJ whole genome shotgun (WGS) entry which is preliminary data.</text>
</comment>
<name>A0A558AXA9_9STAP</name>
<dbReference type="OrthoDB" id="9796461at2"/>
<feature type="transmembrane region" description="Helical" evidence="3">
    <location>
        <begin position="78"/>
        <end position="97"/>
    </location>
</feature>
<feature type="domain" description="Acyltransferase 3" evidence="4">
    <location>
        <begin position="14"/>
        <end position="343"/>
    </location>
</feature>
<keyword evidence="6" id="KW-0808">Transferase</keyword>
<protein>
    <submittedName>
        <fullName evidence="6">Acyltransferase</fullName>
    </submittedName>
</protein>
<feature type="transmembrane region" description="Helical" evidence="3">
    <location>
        <begin position="355"/>
        <end position="381"/>
    </location>
</feature>
<keyword evidence="3" id="KW-0472">Membrane</keyword>
<evidence type="ECO:0000256" key="1">
    <source>
        <dbReference type="ARBA" id="ARBA00004370"/>
    </source>
</evidence>
<proteinExistence type="inferred from homology"/>
<feature type="transmembrane region" description="Helical" evidence="3">
    <location>
        <begin position="323"/>
        <end position="343"/>
    </location>
</feature>
<dbReference type="InterPro" id="IPR043968">
    <property type="entry name" value="SGNH"/>
</dbReference>
<feature type="transmembrane region" description="Helical" evidence="3">
    <location>
        <begin position="141"/>
        <end position="164"/>
    </location>
</feature>